<gene>
    <name evidence="1" type="ORF">DFO70_110104</name>
</gene>
<dbReference type="EMBL" id="QNSF01000010">
    <property type="protein sequence ID" value="RBP89998.1"/>
    <property type="molecule type" value="Genomic_DNA"/>
</dbReference>
<organism evidence="1 2">
    <name type="scientific">Cytobacillus firmus</name>
    <name type="common">Bacillus firmus</name>
    <dbReference type="NCBI Taxonomy" id="1399"/>
    <lineage>
        <taxon>Bacteria</taxon>
        <taxon>Bacillati</taxon>
        <taxon>Bacillota</taxon>
        <taxon>Bacilli</taxon>
        <taxon>Bacillales</taxon>
        <taxon>Bacillaceae</taxon>
        <taxon>Cytobacillus</taxon>
    </lineage>
</organism>
<dbReference type="Proteomes" id="UP000252731">
    <property type="component" value="Unassembled WGS sequence"/>
</dbReference>
<sequence>MMYQLDKKNIEMMFRQFLAGDLDEFIGPAVNHEFGKGNLTGAVQKLGRNQFEVLNSTEELRIQQFYDIGALVYYLNAIPWQVETGFNMKSIKRVCMKYIKHFSLKAFLM</sequence>
<protein>
    <submittedName>
        <fullName evidence="1">Uncharacterized protein</fullName>
    </submittedName>
</protein>
<evidence type="ECO:0000313" key="1">
    <source>
        <dbReference type="EMBL" id="RBP89998.1"/>
    </source>
</evidence>
<proteinExistence type="predicted"/>
<accession>A0A366JPH5</accession>
<keyword evidence="2" id="KW-1185">Reference proteome</keyword>
<reference evidence="1 2" key="1">
    <citation type="submission" date="2018-06" db="EMBL/GenBank/DDBJ databases">
        <title>Freshwater and sediment microbial communities from various areas in North America, analyzing microbe dynamics in response to fracking.</title>
        <authorList>
            <person name="Lamendella R."/>
        </authorList>
    </citation>
    <scope>NUCLEOTIDE SEQUENCE [LARGE SCALE GENOMIC DNA]</scope>
    <source>
        <strain evidence="1 2">14_TX</strain>
    </source>
</reference>
<evidence type="ECO:0000313" key="2">
    <source>
        <dbReference type="Proteomes" id="UP000252731"/>
    </source>
</evidence>
<dbReference type="AlphaFoldDB" id="A0A366JPH5"/>
<name>A0A366JPH5_CYTFI</name>
<comment type="caution">
    <text evidence="1">The sequence shown here is derived from an EMBL/GenBank/DDBJ whole genome shotgun (WGS) entry which is preliminary data.</text>
</comment>